<dbReference type="EMBL" id="CAJVQB010139571">
    <property type="protein sequence ID" value="CAG8854541.1"/>
    <property type="molecule type" value="Genomic_DNA"/>
</dbReference>
<reference evidence="1 2" key="1">
    <citation type="submission" date="2021-06" db="EMBL/GenBank/DDBJ databases">
        <authorList>
            <person name="Kallberg Y."/>
            <person name="Tangrot J."/>
            <person name="Rosling A."/>
        </authorList>
    </citation>
    <scope>NUCLEOTIDE SEQUENCE [LARGE SCALE GENOMIC DNA]</scope>
    <source>
        <strain evidence="1 2">120-4 pot B 10/14</strain>
    </source>
</reference>
<protein>
    <submittedName>
        <fullName evidence="1">22856_t:CDS:1</fullName>
    </submittedName>
</protein>
<dbReference type="Proteomes" id="UP000789901">
    <property type="component" value="Unassembled WGS sequence"/>
</dbReference>
<proteinExistence type="predicted"/>
<evidence type="ECO:0000313" key="1">
    <source>
        <dbReference type="EMBL" id="CAG8854541.1"/>
    </source>
</evidence>
<name>A0ABN7XI74_GIGMA</name>
<evidence type="ECO:0000313" key="2">
    <source>
        <dbReference type="Proteomes" id="UP000789901"/>
    </source>
</evidence>
<comment type="caution">
    <text evidence="1">The sequence shown here is derived from an EMBL/GenBank/DDBJ whole genome shotgun (WGS) entry which is preliminary data.</text>
</comment>
<sequence>KLITNELPYLLKLYKRNPEKYPNPTCLRCKEEIKDEKHWVKYKENTTNIRKIINMLLKEMKKRKNTKHYMKEANQKY</sequence>
<organism evidence="1 2">
    <name type="scientific">Gigaspora margarita</name>
    <dbReference type="NCBI Taxonomy" id="4874"/>
    <lineage>
        <taxon>Eukaryota</taxon>
        <taxon>Fungi</taxon>
        <taxon>Fungi incertae sedis</taxon>
        <taxon>Mucoromycota</taxon>
        <taxon>Glomeromycotina</taxon>
        <taxon>Glomeromycetes</taxon>
        <taxon>Diversisporales</taxon>
        <taxon>Gigasporaceae</taxon>
        <taxon>Gigaspora</taxon>
    </lineage>
</organism>
<feature type="non-terminal residue" evidence="1">
    <location>
        <position position="1"/>
    </location>
</feature>
<gene>
    <name evidence="1" type="ORF">GMARGA_LOCUS43362</name>
</gene>
<keyword evidence="2" id="KW-1185">Reference proteome</keyword>
<accession>A0ABN7XI74</accession>